<evidence type="ECO:0000256" key="1">
    <source>
        <dbReference type="SAM" id="MobiDB-lite"/>
    </source>
</evidence>
<feature type="compositionally biased region" description="Polar residues" evidence="1">
    <location>
        <begin position="25"/>
        <end position="39"/>
    </location>
</feature>
<reference evidence="3" key="1">
    <citation type="submission" date="2022-11" db="UniProtKB">
        <authorList>
            <consortium name="WormBaseParasite"/>
        </authorList>
    </citation>
    <scope>IDENTIFICATION</scope>
</reference>
<keyword evidence="2" id="KW-1185">Reference proteome</keyword>
<dbReference type="Gene3D" id="3.40.390.10">
    <property type="entry name" value="Collagenase (Catalytic Domain)"/>
    <property type="match status" value="1"/>
</dbReference>
<sequence length="121" mass="14233">MNYRRVKPENVGATWQKSVGKDFENTNQTENSYTMNSKSQKIDPLHDAKTPNADLTLEVAVFVDHLLWQRFEKKFARDSGTHLRRFVFTVVQNAQLIYKYNMFEPTMDFNLVHYDVLTKPS</sequence>
<evidence type="ECO:0000313" key="3">
    <source>
        <dbReference type="WBParaSite" id="nRc.2.0.1.t22683-RA"/>
    </source>
</evidence>
<dbReference type="AlphaFoldDB" id="A0A915J885"/>
<feature type="region of interest" description="Disordered" evidence="1">
    <location>
        <begin position="19"/>
        <end position="44"/>
    </location>
</feature>
<dbReference type="WBParaSite" id="nRc.2.0.1.t22683-RA">
    <property type="protein sequence ID" value="nRc.2.0.1.t22683-RA"/>
    <property type="gene ID" value="nRc.2.0.1.g22683"/>
</dbReference>
<accession>A0A915J885</accession>
<organism evidence="2 3">
    <name type="scientific">Romanomermis culicivorax</name>
    <name type="common">Nematode worm</name>
    <dbReference type="NCBI Taxonomy" id="13658"/>
    <lineage>
        <taxon>Eukaryota</taxon>
        <taxon>Metazoa</taxon>
        <taxon>Ecdysozoa</taxon>
        <taxon>Nematoda</taxon>
        <taxon>Enoplea</taxon>
        <taxon>Dorylaimia</taxon>
        <taxon>Mermithida</taxon>
        <taxon>Mermithoidea</taxon>
        <taxon>Mermithidae</taxon>
        <taxon>Romanomermis</taxon>
    </lineage>
</organism>
<dbReference type="GO" id="GO:0008237">
    <property type="term" value="F:metallopeptidase activity"/>
    <property type="evidence" value="ECO:0007669"/>
    <property type="project" value="InterPro"/>
</dbReference>
<name>A0A915J885_ROMCU</name>
<proteinExistence type="predicted"/>
<protein>
    <submittedName>
        <fullName evidence="3">Uncharacterized protein</fullName>
    </submittedName>
</protein>
<dbReference type="Proteomes" id="UP000887565">
    <property type="component" value="Unplaced"/>
</dbReference>
<dbReference type="InterPro" id="IPR024079">
    <property type="entry name" value="MetalloPept_cat_dom_sf"/>
</dbReference>
<evidence type="ECO:0000313" key="2">
    <source>
        <dbReference type="Proteomes" id="UP000887565"/>
    </source>
</evidence>